<dbReference type="EMBL" id="CAFAAI010000223">
    <property type="protein sequence ID" value="CAB4805385.1"/>
    <property type="molecule type" value="Genomic_DNA"/>
</dbReference>
<gene>
    <name evidence="1" type="ORF">UFOPK2992_01253</name>
</gene>
<proteinExistence type="predicted"/>
<dbReference type="AlphaFoldDB" id="A0A6J6YAC9"/>
<evidence type="ECO:0000313" key="1">
    <source>
        <dbReference type="EMBL" id="CAB4805385.1"/>
    </source>
</evidence>
<sequence length="185" mass="20332">MQQRLRELTMSRRIGIAKQLSQERVGGIAQTSEIGRGVEVEMIEQSGCHRPPHVGLAVRNRVALHDESRLGLAGRLKQFVDDAALADTALTVDSDQGGLRVHEGEVDRRLHQRKLGGATHHRHVTPTHSGSGLRYSRNCKPGGYRRLAPLGRQLALRGVGDVCFGQRVGGLANEHSPGRRQRLQP</sequence>
<accession>A0A6J6YAC9</accession>
<organism evidence="1">
    <name type="scientific">freshwater metagenome</name>
    <dbReference type="NCBI Taxonomy" id="449393"/>
    <lineage>
        <taxon>unclassified sequences</taxon>
        <taxon>metagenomes</taxon>
        <taxon>ecological metagenomes</taxon>
    </lineage>
</organism>
<protein>
    <submittedName>
        <fullName evidence="1">Unannotated protein</fullName>
    </submittedName>
</protein>
<reference evidence="1" key="1">
    <citation type="submission" date="2020-05" db="EMBL/GenBank/DDBJ databases">
        <authorList>
            <person name="Chiriac C."/>
            <person name="Salcher M."/>
            <person name="Ghai R."/>
            <person name="Kavagutti S V."/>
        </authorList>
    </citation>
    <scope>NUCLEOTIDE SEQUENCE</scope>
</reference>
<name>A0A6J6YAC9_9ZZZZ</name>